<evidence type="ECO:0000313" key="2">
    <source>
        <dbReference type="EMBL" id="QJH97751.1"/>
    </source>
</evidence>
<evidence type="ECO:0000256" key="1">
    <source>
        <dbReference type="SAM" id="MobiDB-lite"/>
    </source>
</evidence>
<feature type="compositionally biased region" description="Low complexity" evidence="1">
    <location>
        <begin position="96"/>
        <end position="110"/>
    </location>
</feature>
<accession>A0A6M3XIY9</accession>
<protein>
    <submittedName>
        <fullName evidence="2">Putative antitoxin</fullName>
    </submittedName>
</protein>
<dbReference type="AlphaFoldDB" id="A0A6M3XIY9"/>
<dbReference type="InterPro" id="IPR031856">
    <property type="entry name" value="YdaS_toxin-like"/>
</dbReference>
<name>A0A6M3XIY9_9ZZZZ</name>
<dbReference type="InterPro" id="IPR010982">
    <property type="entry name" value="Lambda_DNA-bd_dom_sf"/>
</dbReference>
<dbReference type="EMBL" id="MT144700">
    <property type="protein sequence ID" value="QJH97751.1"/>
    <property type="molecule type" value="Genomic_DNA"/>
</dbReference>
<dbReference type="SUPFAM" id="SSF47413">
    <property type="entry name" value="lambda repressor-like DNA-binding domains"/>
    <property type="match status" value="1"/>
</dbReference>
<proteinExistence type="predicted"/>
<feature type="region of interest" description="Disordered" evidence="1">
    <location>
        <begin position="68"/>
        <end position="132"/>
    </location>
</feature>
<organism evidence="2">
    <name type="scientific">viral metagenome</name>
    <dbReference type="NCBI Taxonomy" id="1070528"/>
    <lineage>
        <taxon>unclassified sequences</taxon>
        <taxon>metagenomes</taxon>
        <taxon>organismal metagenomes</taxon>
    </lineage>
</organism>
<dbReference type="GO" id="GO:0003677">
    <property type="term" value="F:DNA binding"/>
    <property type="evidence" value="ECO:0007669"/>
    <property type="project" value="InterPro"/>
</dbReference>
<sequence length="132" mass="13776">METATPREILTPPGALALAVDRIGGQSALGRLVEVSQASVWRWLEKGKPLPAEHVLKVEAATGISRHDLRPDLYPRESFPPPADATLPAGTPTGKASAVPGAPSAHAAHPTHPDAARTCDRGTTLQLGEVLS</sequence>
<gene>
    <name evidence="2" type="ORF">TM448B01077_0009</name>
</gene>
<feature type="compositionally biased region" description="Basic and acidic residues" evidence="1">
    <location>
        <begin position="111"/>
        <end position="120"/>
    </location>
</feature>
<dbReference type="Pfam" id="PF15943">
    <property type="entry name" value="YdaS_toxin"/>
    <property type="match status" value="1"/>
</dbReference>
<reference evidence="2" key="1">
    <citation type="submission" date="2020-03" db="EMBL/GenBank/DDBJ databases">
        <title>The deep terrestrial virosphere.</title>
        <authorList>
            <person name="Holmfeldt K."/>
            <person name="Nilsson E."/>
            <person name="Simone D."/>
            <person name="Lopez-Fernandez M."/>
            <person name="Wu X."/>
            <person name="de Brujin I."/>
            <person name="Lundin D."/>
            <person name="Andersson A."/>
            <person name="Bertilsson S."/>
            <person name="Dopson M."/>
        </authorList>
    </citation>
    <scope>NUCLEOTIDE SEQUENCE</scope>
    <source>
        <strain evidence="2">TM448B01077</strain>
    </source>
</reference>
<dbReference type="Gene3D" id="1.10.260.40">
    <property type="entry name" value="lambda repressor-like DNA-binding domains"/>
    <property type="match status" value="1"/>
</dbReference>